<dbReference type="OrthoDB" id="5972940at2759"/>
<proteinExistence type="predicted"/>
<feature type="coiled-coil region" evidence="1">
    <location>
        <begin position="78"/>
        <end position="130"/>
    </location>
</feature>
<feature type="coiled-coil region" evidence="1">
    <location>
        <begin position="349"/>
        <end position="390"/>
    </location>
</feature>
<dbReference type="Pfam" id="PF15369">
    <property type="entry name" value="KIAA1328"/>
    <property type="match status" value="1"/>
</dbReference>
<dbReference type="InterPro" id="IPR032736">
    <property type="entry name" value="Hinderin"/>
</dbReference>
<dbReference type="AlphaFoldDB" id="A0A8C4W3X0"/>
<keyword evidence="4" id="KW-1185">Reference proteome</keyword>
<evidence type="ECO:0000313" key="3">
    <source>
        <dbReference type="Ensembl" id="ENSGEVP00005009772.1"/>
    </source>
</evidence>
<evidence type="ECO:0000256" key="1">
    <source>
        <dbReference type="SAM" id="Coils"/>
    </source>
</evidence>
<dbReference type="Proteomes" id="UP000694390">
    <property type="component" value="Chromosome 6"/>
</dbReference>
<protein>
    <submittedName>
        <fullName evidence="3">KIAA1328</fullName>
    </submittedName>
</protein>
<dbReference type="PANTHER" id="PTHR28375">
    <property type="entry name" value="PROTEIN HINDERIN"/>
    <property type="match status" value="1"/>
</dbReference>
<gene>
    <name evidence="3" type="primary">KIAA1328</name>
</gene>
<feature type="region of interest" description="Disordered" evidence="2">
    <location>
        <begin position="31"/>
        <end position="67"/>
    </location>
</feature>
<reference evidence="3" key="3">
    <citation type="submission" date="2025-09" db="UniProtKB">
        <authorList>
            <consortium name="Ensembl"/>
        </authorList>
    </citation>
    <scope>IDENTIFICATION</scope>
</reference>
<reference evidence="3" key="1">
    <citation type="submission" date="2019-06" db="EMBL/GenBank/DDBJ databases">
        <title>G10K-VGP Goodes thornscrub tortoise genome, primary haplotype.</title>
        <authorList>
            <person name="Murphy B."/>
            <person name="Edwards T."/>
            <person name="Rhie A."/>
            <person name="Koren S."/>
            <person name="Phillippy A."/>
            <person name="Fedrigo O."/>
            <person name="Haase B."/>
            <person name="Mountcastle J."/>
            <person name="Lewin H."/>
            <person name="Damas J."/>
            <person name="Howe K."/>
            <person name="Formenti G."/>
            <person name="Myers G."/>
            <person name="Durbin R."/>
            <person name="Jarvis E.D."/>
        </authorList>
    </citation>
    <scope>NUCLEOTIDE SEQUENCE [LARGE SCALE GENOMIC DNA]</scope>
</reference>
<dbReference type="GeneTree" id="ENSGT00390000011152"/>
<evidence type="ECO:0000256" key="2">
    <source>
        <dbReference type="SAM" id="MobiDB-lite"/>
    </source>
</evidence>
<name>A0A8C4W3X0_9SAUR</name>
<dbReference type="Ensembl" id="ENSGEVT00005010249.1">
    <property type="protein sequence ID" value="ENSGEVP00005009772.1"/>
    <property type="gene ID" value="ENSGEVG00005006927.1"/>
</dbReference>
<reference evidence="3" key="2">
    <citation type="submission" date="2025-08" db="UniProtKB">
        <authorList>
            <consortium name="Ensembl"/>
        </authorList>
    </citation>
    <scope>IDENTIFICATION</scope>
</reference>
<keyword evidence="1" id="KW-0175">Coiled coil</keyword>
<accession>A0A8C4W3X0</accession>
<organism evidence="3 4">
    <name type="scientific">Gopherus evgoodei</name>
    <name type="common">Goodes thornscrub tortoise</name>
    <dbReference type="NCBI Taxonomy" id="1825980"/>
    <lineage>
        <taxon>Eukaryota</taxon>
        <taxon>Metazoa</taxon>
        <taxon>Chordata</taxon>
        <taxon>Craniata</taxon>
        <taxon>Vertebrata</taxon>
        <taxon>Euteleostomi</taxon>
        <taxon>Archelosauria</taxon>
        <taxon>Testudinata</taxon>
        <taxon>Testudines</taxon>
        <taxon>Cryptodira</taxon>
        <taxon>Durocryptodira</taxon>
        <taxon>Testudinoidea</taxon>
        <taxon>Testudinidae</taxon>
        <taxon>Gopherus</taxon>
    </lineage>
</organism>
<sequence>MSVCLPPIGISAEGNLRTRYVVKGRKSEAKLKVPGAAPSASMDPLKSTGDPAGQQVTNEGGAKSASLKDLCPEDKRRIANLIKELARVSEEKEETEERLRAEQESFEKKIRQLEEQNELIIKEREDILLKKTTIECQELLSLYQKYLSEQQEKLTVSLSELGAAKLKEQQVSNKKSPCQLPPLELDGSYLSIVRPQTRTIYKNNKASQSGSPALFSVPPHCRNNHAHETTAHYNQQEVLNECPVENGLHRKCNNMMLSAKERGPYHTQMAPDVGQRISEFQNTCPHQMSHWACMQPGSLENIQDSQKASHVPRRLSGPLHETCDYSRLSRVSGMNDIVDSGSKETERSKRLSEERRQQLLLQKMELEVEKERLQHLLAKQEAKLLLKQQQLHQSRLDYNRFKGQVFDSEMVTDEAPGGPGGPTLVMNGTGMGLSFPVSKYEDCLPKTPVLGKASKTPGSSGGSSLGRRTVGFSANVEEGAMWMHGKKETDRSKRGTASGSRKDAATSPVLTGSKKELVTTATSPIQHDRSR</sequence>
<evidence type="ECO:0000313" key="4">
    <source>
        <dbReference type="Proteomes" id="UP000694390"/>
    </source>
</evidence>
<dbReference type="PANTHER" id="PTHR28375:SF1">
    <property type="entry name" value="PROTEIN HINDERIN"/>
    <property type="match status" value="1"/>
</dbReference>
<feature type="region of interest" description="Disordered" evidence="2">
    <location>
        <begin position="448"/>
        <end position="531"/>
    </location>
</feature>